<keyword evidence="8" id="KW-1185">Reference proteome</keyword>
<comment type="caution">
    <text evidence="7">The sequence shown here is derived from an EMBL/GenBank/DDBJ whole genome shotgun (WGS) entry which is preliminary data.</text>
</comment>
<dbReference type="PANTHER" id="PTHR31356">
    <property type="entry name" value="THYLAKOID LUMENAL 29 KDA PROTEIN, CHLOROPLASTIC-RELATED"/>
    <property type="match status" value="1"/>
</dbReference>
<keyword evidence="1 5" id="KW-0575">Peroxidase</keyword>
<evidence type="ECO:0000256" key="3">
    <source>
        <dbReference type="ARBA" id="ARBA00023002"/>
    </source>
</evidence>
<dbReference type="PROSITE" id="PS50873">
    <property type="entry name" value="PEROXIDASE_4"/>
    <property type="match status" value="1"/>
</dbReference>
<dbReference type="EC" id="1.11.1.-" evidence="5"/>
<dbReference type="PRINTS" id="PR00458">
    <property type="entry name" value="PEROXIDASE"/>
</dbReference>
<dbReference type="RefSeq" id="XP_043169218.1">
    <property type="nucleotide sequence ID" value="XM_043313283.1"/>
</dbReference>
<accession>A0A8J2I8L0</accession>
<keyword evidence="3 5" id="KW-0560">Oxidoreductase</keyword>
<protein>
    <recommendedName>
        <fullName evidence="5">Peroxidase</fullName>
        <ecNumber evidence="5">1.11.1.-</ecNumber>
    </recommendedName>
</protein>
<organism evidence="7 8">
    <name type="scientific">Alternaria atra</name>
    <dbReference type="NCBI Taxonomy" id="119953"/>
    <lineage>
        <taxon>Eukaryota</taxon>
        <taxon>Fungi</taxon>
        <taxon>Dikarya</taxon>
        <taxon>Ascomycota</taxon>
        <taxon>Pezizomycotina</taxon>
        <taxon>Dothideomycetes</taxon>
        <taxon>Pleosporomycetidae</taxon>
        <taxon>Pleosporales</taxon>
        <taxon>Pleosporineae</taxon>
        <taxon>Pleosporaceae</taxon>
        <taxon>Alternaria</taxon>
        <taxon>Alternaria sect. Ulocladioides</taxon>
    </lineage>
</organism>
<sequence length="525" mass="55740">MIPSVVLSLISILPLTYAALYHPTPALSFLEHILVDNWGAYASNFSSAITPCTRYVSQTGTIGSTSGRTTAAQWMRVMFHDFVTANVSAGTGGIDASIGFETAREENNGSAFNDSFAFWRPFVGAGVSMADLIALGTVMSNNLCGGSQMSYRAGRMDATEAGSTSGVPAPETNLEETLRFFERAGFDKVDAIGLTACGHTMGSVHHGGFPEVVDESFVTPENTNGGSNFDSTRGVFDPNVLGEYLNGTRSRGGPLVTSYNDTMNSDLRLYESDKNATMRALFAQGAGFLDTCVELMSRAIDTVPAGVQLSEPVTAMPVKPINITYDFGEDGRLMLSGKIRILTPASTSPPPSLNLRMNQYETKLEPEVDTGSSVFGRSSSGYGITSYYPLSLSGRTVQYATSFLVYGPSISQQAFSITSQVFIVPSMTALRGSSIRVTIAIGNTKSCDDLTVLIAAPFAQHGTLAPKMSETSMVMSKATAVLDGYILCQSPAVLQDIPTGLVRVQALVGEKPVDTLLINGGTAGW</sequence>
<keyword evidence="2" id="KW-0349">Heme</keyword>
<dbReference type="InterPro" id="IPR010255">
    <property type="entry name" value="Haem_peroxidase_sf"/>
</dbReference>
<keyword evidence="2" id="KW-0408">Iron</keyword>
<evidence type="ECO:0000256" key="4">
    <source>
        <dbReference type="RuleBase" id="RU004241"/>
    </source>
</evidence>
<feature type="signal peptide" evidence="5">
    <location>
        <begin position="1"/>
        <end position="18"/>
    </location>
</feature>
<dbReference type="GeneID" id="67017467"/>
<dbReference type="GO" id="GO:0046872">
    <property type="term" value="F:metal ion binding"/>
    <property type="evidence" value="ECO:0007669"/>
    <property type="project" value="UniProtKB-UniRule"/>
</dbReference>
<name>A0A8J2I8L0_9PLEO</name>
<evidence type="ECO:0000313" key="8">
    <source>
        <dbReference type="Proteomes" id="UP000676310"/>
    </source>
</evidence>
<dbReference type="EMBL" id="CAJRGZ010000019">
    <property type="protein sequence ID" value="CAG5159742.1"/>
    <property type="molecule type" value="Genomic_DNA"/>
</dbReference>
<dbReference type="Gene3D" id="1.10.420.10">
    <property type="entry name" value="Peroxidase, domain 2"/>
    <property type="match status" value="1"/>
</dbReference>
<keyword evidence="2" id="KW-0479">Metal-binding</keyword>
<dbReference type="AlphaFoldDB" id="A0A8J2I8L0"/>
<evidence type="ECO:0000259" key="6">
    <source>
        <dbReference type="PROSITE" id="PS50873"/>
    </source>
</evidence>
<dbReference type="Proteomes" id="UP000676310">
    <property type="component" value="Unassembled WGS sequence"/>
</dbReference>
<dbReference type="GO" id="GO:0000302">
    <property type="term" value="P:response to reactive oxygen species"/>
    <property type="evidence" value="ECO:0007669"/>
    <property type="project" value="TreeGrafter"/>
</dbReference>
<evidence type="ECO:0000256" key="1">
    <source>
        <dbReference type="ARBA" id="ARBA00022559"/>
    </source>
</evidence>
<evidence type="ECO:0000256" key="5">
    <source>
        <dbReference type="RuleBase" id="RU363051"/>
    </source>
</evidence>
<feature type="domain" description="Plant heme peroxidase family profile" evidence="6">
    <location>
        <begin position="127"/>
        <end position="340"/>
    </location>
</feature>
<proteinExistence type="inferred from homology"/>
<keyword evidence="5" id="KW-0732">Signal</keyword>
<dbReference type="SUPFAM" id="SSF48113">
    <property type="entry name" value="Heme-dependent peroxidases"/>
    <property type="match status" value="1"/>
</dbReference>
<dbReference type="InterPro" id="IPR002016">
    <property type="entry name" value="Haem_peroxidase"/>
</dbReference>
<feature type="chain" id="PRO_5035342681" description="Peroxidase" evidence="5">
    <location>
        <begin position="19"/>
        <end position="525"/>
    </location>
</feature>
<dbReference type="Gene3D" id="1.10.520.10">
    <property type="match status" value="1"/>
</dbReference>
<reference evidence="7" key="1">
    <citation type="submission" date="2021-05" db="EMBL/GenBank/DDBJ databases">
        <authorList>
            <person name="Stam R."/>
        </authorList>
    </citation>
    <scope>NUCLEOTIDE SEQUENCE</scope>
    <source>
        <strain evidence="7">CS162</strain>
    </source>
</reference>
<dbReference type="GO" id="GO:0042744">
    <property type="term" value="P:hydrogen peroxide catabolic process"/>
    <property type="evidence" value="ECO:0007669"/>
    <property type="project" value="TreeGrafter"/>
</dbReference>
<dbReference type="OrthoDB" id="5985073at2759"/>
<dbReference type="Pfam" id="PF00141">
    <property type="entry name" value="peroxidase"/>
    <property type="match status" value="1"/>
</dbReference>
<gene>
    <name evidence="7" type="ORF">ALTATR162_LOCUS5664</name>
</gene>
<dbReference type="GO" id="GO:0004601">
    <property type="term" value="F:peroxidase activity"/>
    <property type="evidence" value="ECO:0007669"/>
    <property type="project" value="UniProtKB-KW"/>
</dbReference>
<dbReference type="PANTHER" id="PTHR31356:SF53">
    <property type="entry name" value="HEME PEROXIDASE"/>
    <property type="match status" value="1"/>
</dbReference>
<evidence type="ECO:0000256" key="2">
    <source>
        <dbReference type="ARBA" id="ARBA00022617"/>
    </source>
</evidence>
<evidence type="ECO:0000313" key="7">
    <source>
        <dbReference type="EMBL" id="CAG5159742.1"/>
    </source>
</evidence>
<comment type="similarity">
    <text evidence="4">Belongs to the peroxidase family.</text>
</comment>
<dbReference type="InterPro" id="IPR044831">
    <property type="entry name" value="Ccp1-like"/>
</dbReference>
<dbReference type="GO" id="GO:0020037">
    <property type="term" value="F:heme binding"/>
    <property type="evidence" value="ECO:0007669"/>
    <property type="project" value="UniProtKB-UniRule"/>
</dbReference>
<dbReference type="GO" id="GO:0034599">
    <property type="term" value="P:cellular response to oxidative stress"/>
    <property type="evidence" value="ECO:0007669"/>
    <property type="project" value="InterPro"/>
</dbReference>